<dbReference type="InterPro" id="IPR011010">
    <property type="entry name" value="DNA_brk_join_enz"/>
</dbReference>
<evidence type="ECO:0000313" key="8">
    <source>
        <dbReference type="EMBL" id="RHZ98844.1"/>
    </source>
</evidence>
<dbReference type="InterPro" id="IPR050808">
    <property type="entry name" value="Phage_Integrase"/>
</dbReference>
<name>A0AAX1USB5_CERSP</name>
<dbReference type="InterPro" id="IPR013762">
    <property type="entry name" value="Integrase-like_cat_sf"/>
</dbReference>
<dbReference type="PANTHER" id="PTHR30629">
    <property type="entry name" value="PROPHAGE INTEGRASE"/>
    <property type="match status" value="1"/>
</dbReference>
<evidence type="ECO:0000259" key="6">
    <source>
        <dbReference type="PROSITE" id="PS51898"/>
    </source>
</evidence>
<dbReference type="InterPro" id="IPR002104">
    <property type="entry name" value="Integrase_catalytic"/>
</dbReference>
<dbReference type="PROSITE" id="PS51900">
    <property type="entry name" value="CB"/>
    <property type="match status" value="1"/>
</dbReference>
<gene>
    <name evidence="8" type="ORF">D1114_01800</name>
</gene>
<sequence>MACTVSKGKRWIEDKMKLNKRTVDGLEARERDYFEWDDDLLGFGIRVWPSGQKVYLVRYRQNGRQRFFNIGNHGNVTPDEARKLARIKLGEVAAGEDPQEEKLTRRKSITMAELCDDYLKAADKGLILGKGGRSKKTSTLDTDRGRIARHIKPLLGRKLVIDITRADVAGLVRDVIAGKTAVKGKSDKLRGTVNVRGGKGTAARTAGLLGGIFTYAVDRGIIETNPAAGVKTPADNVRHRRFSDDELVSLGKVIREADDQYWQTVAFAKLTCLTGWRKSEIEALRWDAIDLAHSTATLDDSKEGRSLRPLGAPVVKLLSGLDRRGKFVLPTLRQGEHYGGGYAAFRRLCDRTGIPDVSPHTARRTVVTLAQERLGIAEAVAGAVVGHRKSFTVTGRNYTSFAAPFLVEAATAVSSEIARLMGFVDLLPEKADAPNAA</sequence>
<evidence type="ECO:0000256" key="2">
    <source>
        <dbReference type="ARBA" id="ARBA00022908"/>
    </source>
</evidence>
<dbReference type="InterPro" id="IPR044068">
    <property type="entry name" value="CB"/>
</dbReference>
<feature type="domain" description="Core-binding (CB)" evidence="7">
    <location>
        <begin position="109"/>
        <end position="217"/>
    </location>
</feature>
<comment type="caution">
    <text evidence="8">The sequence shown here is derived from an EMBL/GenBank/DDBJ whole genome shotgun (WGS) entry which is preliminary data.</text>
</comment>
<dbReference type="Gene3D" id="3.30.160.390">
    <property type="entry name" value="Integrase, DNA-binding domain"/>
    <property type="match status" value="1"/>
</dbReference>
<dbReference type="Proteomes" id="UP000266305">
    <property type="component" value="Unassembled WGS sequence"/>
</dbReference>
<evidence type="ECO:0000259" key="7">
    <source>
        <dbReference type="PROSITE" id="PS51900"/>
    </source>
</evidence>
<dbReference type="Pfam" id="PF00589">
    <property type="entry name" value="Phage_integrase"/>
    <property type="match status" value="1"/>
</dbReference>
<evidence type="ECO:0000256" key="4">
    <source>
        <dbReference type="ARBA" id="ARBA00023172"/>
    </source>
</evidence>
<protein>
    <submittedName>
        <fullName evidence="8">DUF4102 domain-containing protein</fullName>
    </submittedName>
</protein>
<accession>A0AAX1USB5</accession>
<evidence type="ECO:0000313" key="9">
    <source>
        <dbReference type="Proteomes" id="UP000266305"/>
    </source>
</evidence>
<dbReference type="SUPFAM" id="SSF56349">
    <property type="entry name" value="DNA breaking-rejoining enzymes"/>
    <property type="match status" value="1"/>
</dbReference>
<dbReference type="GO" id="GO:0015074">
    <property type="term" value="P:DNA integration"/>
    <property type="evidence" value="ECO:0007669"/>
    <property type="project" value="UniProtKB-KW"/>
</dbReference>
<keyword evidence="2" id="KW-0229">DNA integration</keyword>
<dbReference type="Gene3D" id="1.10.150.130">
    <property type="match status" value="1"/>
</dbReference>
<organism evidence="8 9">
    <name type="scientific">Cereibacter sphaeroides</name>
    <name type="common">Rhodobacter sphaeroides</name>
    <dbReference type="NCBI Taxonomy" id="1063"/>
    <lineage>
        <taxon>Bacteria</taxon>
        <taxon>Pseudomonadati</taxon>
        <taxon>Pseudomonadota</taxon>
        <taxon>Alphaproteobacteria</taxon>
        <taxon>Rhodobacterales</taxon>
        <taxon>Paracoccaceae</taxon>
        <taxon>Cereibacter</taxon>
    </lineage>
</organism>
<evidence type="ECO:0000256" key="1">
    <source>
        <dbReference type="ARBA" id="ARBA00008857"/>
    </source>
</evidence>
<reference evidence="8 9" key="1">
    <citation type="submission" date="2018-08" db="EMBL/GenBank/DDBJ databases">
        <title>Draft genome sequence of Rhodobacter sphaeroides FY.</title>
        <authorList>
            <person name="Rayyan A."/>
            <person name="Meyer T.E."/>
            <person name="Kyndt J.A."/>
        </authorList>
    </citation>
    <scope>NUCLEOTIDE SEQUENCE [LARGE SCALE GENOMIC DNA]</scope>
    <source>
        <strain evidence="8 9">FY</strain>
    </source>
</reference>
<dbReference type="PROSITE" id="PS51898">
    <property type="entry name" value="TYR_RECOMBINASE"/>
    <property type="match status" value="1"/>
</dbReference>
<proteinExistence type="inferred from homology"/>
<evidence type="ECO:0000256" key="5">
    <source>
        <dbReference type="PROSITE-ProRule" id="PRU01248"/>
    </source>
</evidence>
<dbReference type="Gene3D" id="1.10.443.10">
    <property type="entry name" value="Intergrase catalytic core"/>
    <property type="match status" value="1"/>
</dbReference>
<evidence type="ECO:0000256" key="3">
    <source>
        <dbReference type="ARBA" id="ARBA00023125"/>
    </source>
</evidence>
<dbReference type="GO" id="GO:0006310">
    <property type="term" value="P:DNA recombination"/>
    <property type="evidence" value="ECO:0007669"/>
    <property type="project" value="UniProtKB-KW"/>
</dbReference>
<keyword evidence="4" id="KW-0233">DNA recombination</keyword>
<dbReference type="AlphaFoldDB" id="A0AAX1USB5"/>
<dbReference type="InterPro" id="IPR025166">
    <property type="entry name" value="Integrase_DNA_bind_dom"/>
</dbReference>
<dbReference type="EMBL" id="QWGP01000001">
    <property type="protein sequence ID" value="RHZ98844.1"/>
    <property type="molecule type" value="Genomic_DNA"/>
</dbReference>
<dbReference type="InterPro" id="IPR038488">
    <property type="entry name" value="Integrase_DNA-bd_sf"/>
</dbReference>
<dbReference type="PANTHER" id="PTHR30629:SF2">
    <property type="entry name" value="PROPHAGE INTEGRASE INTS-RELATED"/>
    <property type="match status" value="1"/>
</dbReference>
<feature type="domain" description="Tyr recombinase" evidence="6">
    <location>
        <begin position="237"/>
        <end position="411"/>
    </location>
</feature>
<dbReference type="InterPro" id="IPR010998">
    <property type="entry name" value="Integrase_recombinase_N"/>
</dbReference>
<dbReference type="GO" id="GO:0003677">
    <property type="term" value="F:DNA binding"/>
    <property type="evidence" value="ECO:0007669"/>
    <property type="project" value="UniProtKB-UniRule"/>
</dbReference>
<comment type="similarity">
    <text evidence="1">Belongs to the 'phage' integrase family.</text>
</comment>
<keyword evidence="3 5" id="KW-0238">DNA-binding</keyword>
<dbReference type="Pfam" id="PF13356">
    <property type="entry name" value="Arm-DNA-bind_3"/>
    <property type="match status" value="1"/>
</dbReference>